<evidence type="ECO:0000256" key="1">
    <source>
        <dbReference type="SAM" id="Phobius"/>
    </source>
</evidence>
<evidence type="ECO:0000313" key="2">
    <source>
        <dbReference type="EMBL" id="MBY8825012.1"/>
    </source>
</evidence>
<comment type="caution">
    <text evidence="2">The sequence shown here is derived from an EMBL/GenBank/DDBJ whole genome shotgun (WGS) entry which is preliminary data.</text>
</comment>
<dbReference type="RefSeq" id="WP_222992120.1">
    <property type="nucleotide sequence ID" value="NZ_JAINVV010000011.1"/>
</dbReference>
<feature type="transmembrane region" description="Helical" evidence="1">
    <location>
        <begin position="115"/>
        <end position="135"/>
    </location>
</feature>
<keyword evidence="1" id="KW-1133">Transmembrane helix</keyword>
<dbReference type="Proteomes" id="UP000706039">
    <property type="component" value="Unassembled WGS sequence"/>
</dbReference>
<keyword evidence="1" id="KW-0472">Membrane</keyword>
<proteinExistence type="predicted"/>
<accession>A0ABS7PUH0</accession>
<sequence>MTSLPPESAAPVRRSVNPWLVLICLLPVLFAIQNALIVRAAIGALAAFGASATEFWIYLALGLMQLAIAVLLIANVRKGYAITALVICLAYCGVVAPHLYGLIGVAQGGPAYSTPVGRLLSTTSLLSIAAIVYLLRSKRIEAVYGTDFRSR</sequence>
<organism evidence="2 3">
    <name type="scientific">Sphingomonas colocasiae</name>
    <dbReference type="NCBI Taxonomy" id="1848973"/>
    <lineage>
        <taxon>Bacteria</taxon>
        <taxon>Pseudomonadati</taxon>
        <taxon>Pseudomonadota</taxon>
        <taxon>Alphaproteobacteria</taxon>
        <taxon>Sphingomonadales</taxon>
        <taxon>Sphingomonadaceae</taxon>
        <taxon>Sphingomonas</taxon>
    </lineage>
</organism>
<keyword evidence="1" id="KW-0812">Transmembrane</keyword>
<keyword evidence="3" id="KW-1185">Reference proteome</keyword>
<reference evidence="2 3" key="1">
    <citation type="submission" date="2021-08" db="EMBL/GenBank/DDBJ databases">
        <authorList>
            <person name="Tuo L."/>
        </authorList>
    </citation>
    <scope>NUCLEOTIDE SEQUENCE [LARGE SCALE GENOMIC DNA]</scope>
    <source>
        <strain evidence="2 3">JCM 31229</strain>
    </source>
</reference>
<name>A0ABS7PUH0_9SPHN</name>
<evidence type="ECO:0000313" key="3">
    <source>
        <dbReference type="Proteomes" id="UP000706039"/>
    </source>
</evidence>
<protein>
    <recommendedName>
        <fullName evidence="4">DoxX family protein</fullName>
    </recommendedName>
</protein>
<evidence type="ECO:0008006" key="4">
    <source>
        <dbReference type="Google" id="ProtNLM"/>
    </source>
</evidence>
<dbReference type="EMBL" id="JAINVV010000011">
    <property type="protein sequence ID" value="MBY8825012.1"/>
    <property type="molecule type" value="Genomic_DNA"/>
</dbReference>
<feature type="transmembrane region" description="Helical" evidence="1">
    <location>
        <begin position="81"/>
        <end position="103"/>
    </location>
</feature>
<gene>
    <name evidence="2" type="ORF">K7G82_22100</name>
</gene>
<feature type="transmembrane region" description="Helical" evidence="1">
    <location>
        <begin position="20"/>
        <end position="49"/>
    </location>
</feature>
<feature type="transmembrane region" description="Helical" evidence="1">
    <location>
        <begin position="55"/>
        <end position="74"/>
    </location>
</feature>